<keyword evidence="2" id="KW-1185">Reference proteome</keyword>
<dbReference type="OrthoDB" id="20056at2"/>
<proteinExistence type="predicted"/>
<gene>
    <name evidence="1" type="ordered locus">SNE_A10690</name>
</gene>
<reference key="1">
    <citation type="journal article" date="2011" name="Mol. Biol. Evol.">
        <title>Unity in variety -- the pan-genome of the Chlamydiae.</title>
        <authorList>
            <person name="Collingro A."/>
            <person name="Tischler P."/>
            <person name="Weinmaier T."/>
            <person name="Penz T."/>
            <person name="Heinz E."/>
            <person name="Brunham R.C."/>
            <person name="Read T.D."/>
            <person name="Bavoil P.M."/>
            <person name="Sachse K."/>
            <person name="Kahane S."/>
            <person name="Friedman M.G."/>
            <person name="Rattei T."/>
            <person name="Myers G.S.A."/>
            <person name="Horn M."/>
        </authorList>
    </citation>
    <scope>NUCLEOTIDE SEQUENCE</scope>
    <source>
        <strain>Z</strain>
    </source>
</reference>
<name>F8L839_SIMNZ</name>
<dbReference type="Proteomes" id="UP000000496">
    <property type="component" value="Chromosome gsn.131"/>
</dbReference>
<organism evidence="1 2">
    <name type="scientific">Simkania negevensis (strain ATCC VR-1471 / DSM 27360 / Z)</name>
    <dbReference type="NCBI Taxonomy" id="331113"/>
    <lineage>
        <taxon>Bacteria</taxon>
        <taxon>Pseudomonadati</taxon>
        <taxon>Chlamydiota</taxon>
        <taxon>Chlamydiia</taxon>
        <taxon>Parachlamydiales</taxon>
        <taxon>Simkaniaceae</taxon>
        <taxon>Simkania</taxon>
    </lineage>
</organism>
<protein>
    <submittedName>
        <fullName evidence="1">Uncharacterized protein</fullName>
    </submittedName>
</protein>
<dbReference type="RefSeq" id="WP_013943413.1">
    <property type="nucleotide sequence ID" value="NC_015713.1"/>
</dbReference>
<accession>F8L839</accession>
<reference evidence="1 2" key="2">
    <citation type="journal article" date="2011" name="Mol. Biol. Evol.">
        <title>Unity in variety--the pan-genome of the Chlamydiae.</title>
        <authorList>
            <person name="Collingro A."/>
            <person name="Tischler P."/>
            <person name="Weinmaier T."/>
            <person name="Penz T."/>
            <person name="Heinz E."/>
            <person name="Brunham R.C."/>
            <person name="Read T.D."/>
            <person name="Bavoil P.M."/>
            <person name="Sachse K."/>
            <person name="Kahane S."/>
            <person name="Friedman M.G."/>
            <person name="Rattei T."/>
            <person name="Myers G.S."/>
            <person name="Horn M."/>
        </authorList>
    </citation>
    <scope>NUCLEOTIDE SEQUENCE [LARGE SCALE GENOMIC DNA]</scope>
    <source>
        <strain evidence="2">ATCC VR-1471 / Z</strain>
    </source>
</reference>
<evidence type="ECO:0000313" key="2">
    <source>
        <dbReference type="Proteomes" id="UP000000496"/>
    </source>
</evidence>
<dbReference type="STRING" id="331113.SNE_A10690"/>
<dbReference type="eggNOG" id="COG4166">
    <property type="taxonomic scope" value="Bacteria"/>
</dbReference>
<sequence length="682" mass="78649">MKIDFLKIKSGFNAPKGNKQGFDSYVSSIEKLVKEMIPKDLFDTEVSPPHFLSYESYFQKLGESLPLIKWSSFEEAPCSISIAILCSAEYTHGTGRFFLDTMARSLIPGKQLPITAIRSLNFRFIIYPKDRYFITEIFIDIENERDLYQIRQALPRLAEEIRLTLLATQHARKIVLAKPLTMDEKRMVLLENLSSLVKRPDDQHDPNILEETHHLLLKVAHHETPSQIPDHLLPLIEERPQAFDHNMFQGIQSLILMFGENMISKRDVGHLYRTLSYLYLFRKNISHRLKIKENEHLISIKVLRTTITPKTPVLAVLICLNFKSEQENLDQKKLIQVIQSHLPYSRLVEDSLITSKDKDRICMLYLEMVQEDGRPFAQAHVKELKKKLPKEIHSLYRFSEVHRTHDANEEEVVRNILTLSKELKTPQDPPPVIIHFASETEKIVTFTVILVCLNSKKIYFENSPHMKVLSHQSKIAGILNKRHLQHAHVLELELEKESFTDENGKFSLYEARKSILSYLKKSFGPMRDFNSGMIVKQYENLSKLKAIVLPTPLVEKFFYSIAPGYMQSLLSTETLKIHYEMLLKSLEVSFEKVPYHLFSDTTDEELLLMMSSPFDELIDQIKQETVSLLSSSTNLTTSDVSINGIRVLGLIFSVEDPSLRQEFLNQIISLIKSLDPGVASTL</sequence>
<dbReference type="HOGENOM" id="CLU_416099_0_0_0"/>
<dbReference type="AlphaFoldDB" id="F8L839"/>
<evidence type="ECO:0000313" key="1">
    <source>
        <dbReference type="EMBL" id="CCB88946.1"/>
    </source>
</evidence>
<dbReference type="KEGG" id="sng:SNE_A10690"/>
<dbReference type="EMBL" id="FR872582">
    <property type="protein sequence ID" value="CCB88946.1"/>
    <property type="molecule type" value="Genomic_DNA"/>
</dbReference>